<name>A0A1H9B474_9LACT</name>
<accession>A0A1H9B474</accession>
<keyword evidence="3 7" id="KW-0808">Transferase</keyword>
<keyword evidence="2 7" id="KW-0489">Methyltransferase</keyword>
<dbReference type="AlphaFoldDB" id="A0A1H9B474"/>
<dbReference type="InterPro" id="IPR029063">
    <property type="entry name" value="SAM-dependent_MTases_sf"/>
</dbReference>
<dbReference type="GO" id="GO:0005737">
    <property type="term" value="C:cytoplasm"/>
    <property type="evidence" value="ECO:0007669"/>
    <property type="project" value="TreeGrafter"/>
</dbReference>
<evidence type="ECO:0000256" key="5">
    <source>
        <dbReference type="RuleBase" id="RU362026"/>
    </source>
</evidence>
<dbReference type="RefSeq" id="WP_234971666.1">
    <property type="nucleotide sequence ID" value="NZ_FOEN01000002.1"/>
</dbReference>
<dbReference type="InterPro" id="IPR002052">
    <property type="entry name" value="DNA_methylase_N6_adenine_CS"/>
</dbReference>
<dbReference type="Pfam" id="PF01555">
    <property type="entry name" value="N6_N4_Mtase"/>
    <property type="match status" value="1"/>
</dbReference>
<dbReference type="EMBL" id="FOEN01000002">
    <property type="protein sequence ID" value="SEP83840.1"/>
    <property type="molecule type" value="Genomic_DNA"/>
</dbReference>
<sequence>MKDILGDNITLYYQDAMKILPLLSNESINVIATDPPYFLSNGGITCKNGTMSSVDKGEWDKTDISMEEFYNSYLREFDRILKPDGTIWLFGTMHNIYTLGYLLKKNNYKILNNIIWQKTNPAPNLSCRMFTHSTETILWAKKDNNTKHYFNYKLMKELNNGKQMKDVWKTSTVKKSEKQFGYHPTQKPLEIMERIILSSSKEQDIILDCFMGSGTTVESAIIHNRKAIGIESDAEYYNIAKQRIINRMNNTQLTLY</sequence>
<dbReference type="GO" id="GO:0032259">
    <property type="term" value="P:methylation"/>
    <property type="evidence" value="ECO:0007669"/>
    <property type="project" value="UniProtKB-KW"/>
</dbReference>
<comment type="similarity">
    <text evidence="1 5">Belongs to the N(4)/N(6)-methyltransferase family.</text>
</comment>
<dbReference type="GO" id="GO:0003677">
    <property type="term" value="F:DNA binding"/>
    <property type="evidence" value="ECO:0007669"/>
    <property type="project" value="InterPro"/>
</dbReference>
<dbReference type="GO" id="GO:0009007">
    <property type="term" value="F:site-specific DNA-methyltransferase (adenine-specific) activity"/>
    <property type="evidence" value="ECO:0007669"/>
    <property type="project" value="TreeGrafter"/>
</dbReference>
<evidence type="ECO:0000313" key="8">
    <source>
        <dbReference type="Proteomes" id="UP000198833"/>
    </source>
</evidence>
<organism evidence="7 8">
    <name type="scientific">Ignavigranum ruoffiae</name>
    <dbReference type="NCBI Taxonomy" id="89093"/>
    <lineage>
        <taxon>Bacteria</taxon>
        <taxon>Bacillati</taxon>
        <taxon>Bacillota</taxon>
        <taxon>Bacilli</taxon>
        <taxon>Lactobacillales</taxon>
        <taxon>Aerococcaceae</taxon>
        <taxon>Ignavigranum</taxon>
    </lineage>
</organism>
<evidence type="ECO:0000256" key="2">
    <source>
        <dbReference type="ARBA" id="ARBA00022603"/>
    </source>
</evidence>
<keyword evidence="4" id="KW-0680">Restriction system</keyword>
<dbReference type="PRINTS" id="PR00508">
    <property type="entry name" value="S21N4MTFRASE"/>
</dbReference>
<dbReference type="Proteomes" id="UP000198833">
    <property type="component" value="Unassembled WGS sequence"/>
</dbReference>
<dbReference type="PANTHER" id="PTHR13370">
    <property type="entry name" value="RNA METHYLASE-RELATED"/>
    <property type="match status" value="1"/>
</dbReference>
<dbReference type="STRING" id="89093.SAMN04488558_102164"/>
<evidence type="ECO:0000256" key="3">
    <source>
        <dbReference type="ARBA" id="ARBA00022679"/>
    </source>
</evidence>
<dbReference type="PANTHER" id="PTHR13370:SF3">
    <property type="entry name" value="TRNA (GUANINE(10)-N2)-METHYLTRANSFERASE HOMOLOG"/>
    <property type="match status" value="1"/>
</dbReference>
<dbReference type="Gene3D" id="3.40.50.150">
    <property type="entry name" value="Vaccinia Virus protein VP39"/>
    <property type="match status" value="1"/>
</dbReference>
<dbReference type="InterPro" id="IPR001091">
    <property type="entry name" value="RM_Methyltransferase"/>
</dbReference>
<dbReference type="EC" id="2.1.1.-" evidence="5"/>
<gene>
    <name evidence="7" type="ORF">SAMN04488558_102164</name>
</gene>
<dbReference type="SUPFAM" id="SSF53335">
    <property type="entry name" value="S-adenosyl-L-methionine-dependent methyltransferases"/>
    <property type="match status" value="1"/>
</dbReference>
<evidence type="ECO:0000259" key="6">
    <source>
        <dbReference type="Pfam" id="PF01555"/>
    </source>
</evidence>
<dbReference type="InterPro" id="IPR002941">
    <property type="entry name" value="DNA_methylase_N4/N6"/>
</dbReference>
<protein>
    <recommendedName>
        <fullName evidence="5">Methyltransferase</fullName>
        <ecNumber evidence="5">2.1.1.-</ecNumber>
    </recommendedName>
</protein>
<evidence type="ECO:0000256" key="4">
    <source>
        <dbReference type="ARBA" id="ARBA00022747"/>
    </source>
</evidence>
<reference evidence="7 8" key="1">
    <citation type="submission" date="2016-10" db="EMBL/GenBank/DDBJ databases">
        <authorList>
            <person name="de Groot N.N."/>
        </authorList>
    </citation>
    <scope>NUCLEOTIDE SEQUENCE [LARGE SCALE GENOMIC DNA]</scope>
    <source>
        <strain evidence="7 8">DSM 15695</strain>
    </source>
</reference>
<evidence type="ECO:0000256" key="1">
    <source>
        <dbReference type="ARBA" id="ARBA00006594"/>
    </source>
</evidence>
<feature type="domain" description="DNA methylase N-4/N-6" evidence="6">
    <location>
        <begin position="28"/>
        <end position="242"/>
    </location>
</feature>
<dbReference type="GO" id="GO:0008170">
    <property type="term" value="F:N-methyltransferase activity"/>
    <property type="evidence" value="ECO:0007669"/>
    <property type="project" value="InterPro"/>
</dbReference>
<dbReference type="PROSITE" id="PS00092">
    <property type="entry name" value="N6_MTASE"/>
    <property type="match status" value="1"/>
</dbReference>
<keyword evidence="8" id="KW-1185">Reference proteome</keyword>
<dbReference type="GO" id="GO:0009307">
    <property type="term" value="P:DNA restriction-modification system"/>
    <property type="evidence" value="ECO:0007669"/>
    <property type="project" value="UniProtKB-KW"/>
</dbReference>
<evidence type="ECO:0000313" key="7">
    <source>
        <dbReference type="EMBL" id="SEP83840.1"/>
    </source>
</evidence>
<proteinExistence type="inferred from homology"/>